<keyword evidence="3" id="KW-1185">Reference proteome</keyword>
<feature type="compositionally biased region" description="Low complexity" evidence="1">
    <location>
        <begin position="1"/>
        <end position="10"/>
    </location>
</feature>
<dbReference type="AlphaFoldDB" id="A0A6A6H774"/>
<proteinExistence type="predicted"/>
<dbReference type="EMBL" id="ML991803">
    <property type="protein sequence ID" value="KAF2233852.1"/>
    <property type="molecule type" value="Genomic_DNA"/>
</dbReference>
<dbReference type="OrthoDB" id="6224010at2759"/>
<protein>
    <submittedName>
        <fullName evidence="2">Uncharacterized protein</fullName>
    </submittedName>
</protein>
<evidence type="ECO:0000256" key="1">
    <source>
        <dbReference type="SAM" id="MobiDB-lite"/>
    </source>
</evidence>
<evidence type="ECO:0000313" key="3">
    <source>
        <dbReference type="Proteomes" id="UP000800092"/>
    </source>
</evidence>
<organism evidence="2 3">
    <name type="scientific">Viridothelium virens</name>
    <name type="common">Speckled blister lichen</name>
    <name type="synonym">Trypethelium virens</name>
    <dbReference type="NCBI Taxonomy" id="1048519"/>
    <lineage>
        <taxon>Eukaryota</taxon>
        <taxon>Fungi</taxon>
        <taxon>Dikarya</taxon>
        <taxon>Ascomycota</taxon>
        <taxon>Pezizomycotina</taxon>
        <taxon>Dothideomycetes</taxon>
        <taxon>Dothideomycetes incertae sedis</taxon>
        <taxon>Trypetheliales</taxon>
        <taxon>Trypetheliaceae</taxon>
        <taxon>Viridothelium</taxon>
    </lineage>
</organism>
<feature type="region of interest" description="Disordered" evidence="1">
    <location>
        <begin position="1"/>
        <end position="31"/>
    </location>
</feature>
<gene>
    <name evidence="2" type="ORF">EV356DRAFT_503089</name>
</gene>
<evidence type="ECO:0000313" key="2">
    <source>
        <dbReference type="EMBL" id="KAF2233852.1"/>
    </source>
</evidence>
<accession>A0A6A6H774</accession>
<reference evidence="2" key="1">
    <citation type="journal article" date="2020" name="Stud. Mycol.">
        <title>101 Dothideomycetes genomes: a test case for predicting lifestyles and emergence of pathogens.</title>
        <authorList>
            <person name="Haridas S."/>
            <person name="Albert R."/>
            <person name="Binder M."/>
            <person name="Bloem J."/>
            <person name="Labutti K."/>
            <person name="Salamov A."/>
            <person name="Andreopoulos B."/>
            <person name="Baker S."/>
            <person name="Barry K."/>
            <person name="Bills G."/>
            <person name="Bluhm B."/>
            <person name="Cannon C."/>
            <person name="Castanera R."/>
            <person name="Culley D."/>
            <person name="Daum C."/>
            <person name="Ezra D."/>
            <person name="Gonzalez J."/>
            <person name="Henrissat B."/>
            <person name="Kuo A."/>
            <person name="Liang C."/>
            <person name="Lipzen A."/>
            <person name="Lutzoni F."/>
            <person name="Magnuson J."/>
            <person name="Mondo S."/>
            <person name="Nolan M."/>
            <person name="Ohm R."/>
            <person name="Pangilinan J."/>
            <person name="Park H.-J."/>
            <person name="Ramirez L."/>
            <person name="Alfaro M."/>
            <person name="Sun H."/>
            <person name="Tritt A."/>
            <person name="Yoshinaga Y."/>
            <person name="Zwiers L.-H."/>
            <person name="Turgeon B."/>
            <person name="Goodwin S."/>
            <person name="Spatafora J."/>
            <person name="Crous P."/>
            <person name="Grigoriev I."/>
        </authorList>
    </citation>
    <scope>NUCLEOTIDE SEQUENCE</scope>
    <source>
        <strain evidence="2">Tuck. ex Michener</strain>
    </source>
</reference>
<feature type="compositionally biased region" description="Pro residues" evidence="1">
    <location>
        <begin position="11"/>
        <end position="20"/>
    </location>
</feature>
<dbReference type="Proteomes" id="UP000800092">
    <property type="component" value="Unassembled WGS sequence"/>
</dbReference>
<sequence>MATPNPSSPESSPPYVPHNPAPLSSAQEQQVRELYHKRVRTKCADEIRGRYRVLLSPTFSSPSRPPRIAPRIVSARSLTQPTYTLPSTPTNN</sequence>
<name>A0A6A6H774_VIRVR</name>